<dbReference type="PANTHER" id="PTHR43060">
    <property type="entry name" value="3-HYDROXYISOBUTYRATE DEHYDROGENASE-LIKE 1, MITOCHONDRIAL-RELATED"/>
    <property type="match status" value="1"/>
</dbReference>
<name>A0AA86MXZ7_9BACT</name>
<evidence type="ECO:0000256" key="1">
    <source>
        <dbReference type="ARBA" id="ARBA00023002"/>
    </source>
</evidence>
<dbReference type="Pfam" id="PF14833">
    <property type="entry name" value="NAD_binding_11"/>
    <property type="match status" value="1"/>
</dbReference>
<dbReference type="InterPro" id="IPR008927">
    <property type="entry name" value="6-PGluconate_DH-like_C_sf"/>
</dbReference>
<dbReference type="InterPro" id="IPR015815">
    <property type="entry name" value="HIBADH-related"/>
</dbReference>
<evidence type="ECO:0000259" key="4">
    <source>
        <dbReference type="Pfam" id="PF03446"/>
    </source>
</evidence>
<dbReference type="EMBL" id="OX365700">
    <property type="protein sequence ID" value="CAI4031006.1"/>
    <property type="molecule type" value="Genomic_DNA"/>
</dbReference>
<evidence type="ECO:0000256" key="2">
    <source>
        <dbReference type="ARBA" id="ARBA00023027"/>
    </source>
</evidence>
<feature type="domain" description="6-phosphogluconate dehydrogenase NADP-binding" evidence="4">
    <location>
        <begin position="9"/>
        <end position="170"/>
    </location>
</feature>
<organism evidence="6 7">
    <name type="scientific">Nitrospira tepida</name>
    <dbReference type="NCBI Taxonomy" id="2973512"/>
    <lineage>
        <taxon>Bacteria</taxon>
        <taxon>Pseudomonadati</taxon>
        <taxon>Nitrospirota</taxon>
        <taxon>Nitrospiria</taxon>
        <taxon>Nitrospirales</taxon>
        <taxon>Nitrospiraceae</taxon>
        <taxon>Nitrospira</taxon>
    </lineage>
</organism>
<dbReference type="InterPro" id="IPR006115">
    <property type="entry name" value="6PGDH_NADP-bd"/>
</dbReference>
<dbReference type="Pfam" id="PF03446">
    <property type="entry name" value="NAD_binding_2"/>
    <property type="match status" value="1"/>
</dbReference>
<dbReference type="GO" id="GO:0050661">
    <property type="term" value="F:NADP binding"/>
    <property type="evidence" value="ECO:0007669"/>
    <property type="project" value="InterPro"/>
</dbReference>
<dbReference type="AlphaFoldDB" id="A0AA86MXZ7"/>
<dbReference type="Proteomes" id="UP001179121">
    <property type="component" value="Chromosome"/>
</dbReference>
<dbReference type="Gene3D" id="3.40.50.720">
    <property type="entry name" value="NAD(P)-binding Rossmann-like Domain"/>
    <property type="match status" value="1"/>
</dbReference>
<dbReference type="SUPFAM" id="SSF48179">
    <property type="entry name" value="6-phosphogluconate dehydrogenase C-terminal domain-like"/>
    <property type="match status" value="1"/>
</dbReference>
<sequence>MTPSSSFHIGFVGVGRMGANMARRLKDRRFSLTAVYDIDQAKTNSLARELGCESVSSPGRVAERADTVLTVVTDDAAMRQLFNPAAPESLLAHAKDRLFINCATLSPSVHVEVERLVEQRGGRSLEACMASSITQAREGRLYLMCGGGRDTFERAKPLLEVLSERLRYIGPAGEAAKVKALVNMVMNCNTAALAEGLGLGAALGLDLTMLREVFAQTGAHSRVLETDGEDMQQRAHDCYFSAAHAAKDSGIAVSLAETVDLELPLAKATYEQYRRLVALGKGELDKSAVAELTFKDRLSSN</sequence>
<keyword evidence="7" id="KW-1185">Reference proteome</keyword>
<protein>
    <submittedName>
        <fullName evidence="6">NAD(P)-dependent oxidoreductase</fullName>
    </submittedName>
</protein>
<dbReference type="InterPro" id="IPR029154">
    <property type="entry name" value="HIBADH-like_NADP-bd"/>
</dbReference>
<evidence type="ECO:0000313" key="6">
    <source>
        <dbReference type="EMBL" id="CAI4031006.1"/>
    </source>
</evidence>
<dbReference type="InterPro" id="IPR013328">
    <property type="entry name" value="6PGD_dom2"/>
</dbReference>
<dbReference type="PIRSF" id="PIRSF000103">
    <property type="entry name" value="HIBADH"/>
    <property type="match status" value="1"/>
</dbReference>
<dbReference type="KEGG" id="nti:DNFV4_01438"/>
<proteinExistence type="predicted"/>
<keyword evidence="2" id="KW-0520">NAD</keyword>
<reference evidence="6" key="1">
    <citation type="submission" date="2022-10" db="EMBL/GenBank/DDBJ databases">
        <authorList>
            <person name="Koch H."/>
        </authorList>
    </citation>
    <scope>NUCLEOTIDE SEQUENCE</scope>
    <source>
        <strain evidence="6">DNF</strain>
    </source>
</reference>
<gene>
    <name evidence="6" type="ORF">DNFV4_01438</name>
</gene>
<dbReference type="Gene3D" id="1.10.1040.10">
    <property type="entry name" value="N-(1-d-carboxylethyl)-l-norvaline Dehydrogenase, domain 2"/>
    <property type="match status" value="1"/>
</dbReference>
<evidence type="ECO:0000313" key="7">
    <source>
        <dbReference type="Proteomes" id="UP001179121"/>
    </source>
</evidence>
<evidence type="ECO:0000259" key="5">
    <source>
        <dbReference type="Pfam" id="PF14833"/>
    </source>
</evidence>
<feature type="domain" description="3-hydroxyisobutyrate dehydrogenase-like NAD-binding" evidence="5">
    <location>
        <begin position="173"/>
        <end position="292"/>
    </location>
</feature>
<dbReference type="SUPFAM" id="SSF51735">
    <property type="entry name" value="NAD(P)-binding Rossmann-fold domains"/>
    <property type="match status" value="1"/>
</dbReference>
<dbReference type="PANTHER" id="PTHR43060:SF15">
    <property type="entry name" value="3-HYDROXYISOBUTYRATE DEHYDROGENASE-LIKE 1, MITOCHONDRIAL-RELATED"/>
    <property type="match status" value="1"/>
</dbReference>
<accession>A0AA86MXZ7</accession>
<dbReference type="GO" id="GO:0016491">
    <property type="term" value="F:oxidoreductase activity"/>
    <property type="evidence" value="ECO:0007669"/>
    <property type="project" value="UniProtKB-KW"/>
</dbReference>
<dbReference type="GO" id="GO:0051287">
    <property type="term" value="F:NAD binding"/>
    <property type="evidence" value="ECO:0007669"/>
    <property type="project" value="InterPro"/>
</dbReference>
<dbReference type="InterPro" id="IPR036291">
    <property type="entry name" value="NAD(P)-bd_dom_sf"/>
</dbReference>
<keyword evidence="1" id="KW-0560">Oxidoreductase</keyword>
<feature type="active site" evidence="3">
    <location>
        <position position="179"/>
    </location>
</feature>
<evidence type="ECO:0000256" key="3">
    <source>
        <dbReference type="PIRSR" id="PIRSR000103-1"/>
    </source>
</evidence>